<evidence type="ECO:0000256" key="1">
    <source>
        <dbReference type="SAM" id="Phobius"/>
    </source>
</evidence>
<dbReference type="Proteomes" id="UP000193685">
    <property type="component" value="Unassembled WGS sequence"/>
</dbReference>
<dbReference type="EMBL" id="MCFI01000005">
    <property type="protein sequence ID" value="ORY84943.1"/>
    <property type="molecule type" value="Genomic_DNA"/>
</dbReference>
<evidence type="ECO:0000313" key="2">
    <source>
        <dbReference type="EMBL" id="ORY84943.1"/>
    </source>
</evidence>
<feature type="transmembrane region" description="Helical" evidence="1">
    <location>
        <begin position="94"/>
        <end position="120"/>
    </location>
</feature>
<protein>
    <submittedName>
        <fullName evidence="2">Uncharacterized protein</fullName>
    </submittedName>
</protein>
<sequence length="135" mass="15567">MLNCNYKHSSQNCCVHHHSAESQRTERTSSMTRILPSDERSRALIVASAGIRSTPTASITFVAPCFLAFLERPKMSWIATRRCATLLLFIGRMWISRILTCVFGWLSCVRAMRCLTLFWLQRRIRGRVKTSVWNT</sequence>
<reference evidence="2 3" key="1">
    <citation type="submission" date="2016-07" db="EMBL/GenBank/DDBJ databases">
        <title>Pervasive Adenine N6-methylation of Active Genes in Fungi.</title>
        <authorList>
            <consortium name="DOE Joint Genome Institute"/>
            <person name="Mondo S.J."/>
            <person name="Dannebaum R.O."/>
            <person name="Kuo R.C."/>
            <person name="Labutti K."/>
            <person name="Haridas S."/>
            <person name="Kuo A."/>
            <person name="Salamov A."/>
            <person name="Ahrendt S.R."/>
            <person name="Lipzen A."/>
            <person name="Sullivan W."/>
            <person name="Andreopoulos W.B."/>
            <person name="Clum A."/>
            <person name="Lindquist E."/>
            <person name="Daum C."/>
            <person name="Ramamoorthy G.K."/>
            <person name="Gryganskyi A."/>
            <person name="Culley D."/>
            <person name="Magnuson J.K."/>
            <person name="James T.Y."/>
            <person name="O'Malley M.A."/>
            <person name="Stajich J.E."/>
            <person name="Spatafora J.W."/>
            <person name="Visel A."/>
            <person name="Grigoriev I.V."/>
        </authorList>
    </citation>
    <scope>NUCLEOTIDE SEQUENCE [LARGE SCALE GENOMIC DNA]</scope>
    <source>
        <strain evidence="2 3">12-1054</strain>
    </source>
</reference>
<accession>A0A1Y2FLU6</accession>
<dbReference type="RefSeq" id="XP_040726726.1">
    <property type="nucleotide sequence ID" value="XM_040868913.1"/>
</dbReference>
<keyword evidence="3" id="KW-1185">Reference proteome</keyword>
<keyword evidence="1" id="KW-0472">Membrane</keyword>
<dbReference type="GeneID" id="63785512"/>
<name>A0A1Y2FLU6_PROLT</name>
<organism evidence="2 3">
    <name type="scientific">Protomyces lactucae-debilis</name>
    <dbReference type="NCBI Taxonomy" id="2754530"/>
    <lineage>
        <taxon>Eukaryota</taxon>
        <taxon>Fungi</taxon>
        <taxon>Dikarya</taxon>
        <taxon>Ascomycota</taxon>
        <taxon>Taphrinomycotina</taxon>
        <taxon>Taphrinomycetes</taxon>
        <taxon>Taphrinales</taxon>
        <taxon>Protomycetaceae</taxon>
        <taxon>Protomyces</taxon>
    </lineage>
</organism>
<keyword evidence="1" id="KW-0812">Transmembrane</keyword>
<gene>
    <name evidence="2" type="ORF">BCR37DRAFT_377859</name>
</gene>
<dbReference type="AlphaFoldDB" id="A0A1Y2FLU6"/>
<evidence type="ECO:0000313" key="3">
    <source>
        <dbReference type="Proteomes" id="UP000193685"/>
    </source>
</evidence>
<feature type="transmembrane region" description="Helical" evidence="1">
    <location>
        <begin position="43"/>
        <end position="70"/>
    </location>
</feature>
<proteinExistence type="predicted"/>
<keyword evidence="1" id="KW-1133">Transmembrane helix</keyword>
<comment type="caution">
    <text evidence="2">The sequence shown here is derived from an EMBL/GenBank/DDBJ whole genome shotgun (WGS) entry which is preliminary data.</text>
</comment>